<gene>
    <name evidence="3" type="ORF">IV01_15440</name>
</gene>
<evidence type="ECO:0000313" key="4">
    <source>
        <dbReference type="Proteomes" id="UP000028631"/>
    </source>
</evidence>
<sequence length="222" mass="24912">MSNRRLSYCWAPVFDAAKRGISDPSQTYEDLAPALIALLDAAANRARELQFAEAEVREALFAVVAWIDETAMSREWPGSAQWRRAPLQRHYFSTTRAGVEFFQRLEALPEAAVQAREVFGLALLSGFGGRYAARPGGELAQYRRLLMERIILDHQMVGLDATSHLFSQPEDLLTKRARVVRRGLPGISLLLLIGIPLIVLTVLYISFDLSLGRQVSQILEMR</sequence>
<dbReference type="RefSeq" id="WP_032629424.1">
    <property type="nucleotide sequence ID" value="NZ_JPQU01000043.1"/>
</dbReference>
<dbReference type="OrthoDB" id="345640at2"/>
<feature type="transmembrane region" description="Helical" evidence="1">
    <location>
        <begin position="184"/>
        <end position="207"/>
    </location>
</feature>
<dbReference type="InterPro" id="IPR038522">
    <property type="entry name" value="T4/T6SS_DotU_sf"/>
</dbReference>
<protein>
    <recommendedName>
        <fullName evidence="2">Type IV / VI secretion system DotU domain-containing protein</fullName>
    </recommendedName>
</protein>
<dbReference type="Gene3D" id="1.25.40.590">
    <property type="entry name" value="Type IV / VI secretion system, DotU"/>
    <property type="match status" value="1"/>
</dbReference>
<feature type="domain" description="Type IV / VI secretion system DotU" evidence="2">
    <location>
        <begin position="9"/>
        <end position="208"/>
    </location>
</feature>
<dbReference type="EMBL" id="JPQU01000043">
    <property type="protein sequence ID" value="KFE54503.1"/>
    <property type="molecule type" value="Genomic_DNA"/>
</dbReference>
<organism evidence="3 4">
    <name type="scientific">Pseudomonas syringae</name>
    <dbReference type="NCBI Taxonomy" id="317"/>
    <lineage>
        <taxon>Bacteria</taxon>
        <taxon>Pseudomonadati</taxon>
        <taxon>Pseudomonadota</taxon>
        <taxon>Gammaproteobacteria</taxon>
        <taxon>Pseudomonadales</taxon>
        <taxon>Pseudomonadaceae</taxon>
        <taxon>Pseudomonas</taxon>
    </lineage>
</organism>
<keyword evidence="1" id="KW-0472">Membrane</keyword>
<keyword evidence="1" id="KW-1133">Transmembrane helix</keyword>
<dbReference type="PANTHER" id="PTHR38033:SF1">
    <property type="entry name" value="DOTU FAMILY TYPE IV_VI SECRETION SYSTEM PROTEIN"/>
    <property type="match status" value="1"/>
</dbReference>
<reference evidence="3 4" key="1">
    <citation type="submission" date="2014-07" db="EMBL/GenBank/DDBJ databases">
        <title>Draft Genome Sequences of Environmental Pseudomonas syringae strains.</title>
        <authorList>
            <person name="Baltrus D.A."/>
            <person name="Berge O."/>
            <person name="Morris C."/>
        </authorList>
    </citation>
    <scope>NUCLEOTIDE SEQUENCE [LARGE SCALE GENOMIC DNA]</scope>
    <source>
        <strain evidence="3 4">GAW0119</strain>
    </source>
</reference>
<keyword evidence="4" id="KW-1185">Reference proteome</keyword>
<evidence type="ECO:0000256" key="1">
    <source>
        <dbReference type="SAM" id="Phobius"/>
    </source>
</evidence>
<accession>A0A085VGE0</accession>
<dbReference type="PANTHER" id="PTHR38033">
    <property type="entry name" value="MEMBRANE PROTEIN-RELATED"/>
    <property type="match status" value="1"/>
</dbReference>
<dbReference type="NCBIfam" id="TIGR03349">
    <property type="entry name" value="IV_VI_DotU"/>
    <property type="match status" value="1"/>
</dbReference>
<dbReference type="Proteomes" id="UP000028631">
    <property type="component" value="Unassembled WGS sequence"/>
</dbReference>
<dbReference type="PATRIC" id="fig|317.175.peg.3214"/>
<keyword evidence="1" id="KW-0812">Transmembrane</keyword>
<evidence type="ECO:0000313" key="3">
    <source>
        <dbReference type="EMBL" id="KFE54503.1"/>
    </source>
</evidence>
<evidence type="ECO:0000259" key="2">
    <source>
        <dbReference type="Pfam" id="PF09850"/>
    </source>
</evidence>
<dbReference type="AlphaFoldDB" id="A0A085VGE0"/>
<dbReference type="InterPro" id="IPR017732">
    <property type="entry name" value="T4/T6SS_DotU"/>
</dbReference>
<dbReference type="Pfam" id="PF09850">
    <property type="entry name" value="DotU"/>
    <property type="match status" value="1"/>
</dbReference>
<name>A0A085VGE0_PSESX</name>
<comment type="caution">
    <text evidence="3">The sequence shown here is derived from an EMBL/GenBank/DDBJ whole genome shotgun (WGS) entry which is preliminary data.</text>
</comment>
<proteinExistence type="predicted"/>